<proteinExistence type="predicted"/>
<evidence type="ECO:0000313" key="3">
    <source>
        <dbReference type="Proteomes" id="UP000424527"/>
    </source>
</evidence>
<dbReference type="EMBL" id="REGW02000016">
    <property type="protein sequence ID" value="KAE8285490.1"/>
    <property type="molecule type" value="Genomic_DNA"/>
</dbReference>
<evidence type="ECO:0000313" key="2">
    <source>
        <dbReference type="EMBL" id="KAE8285490.1"/>
    </source>
</evidence>
<organism evidence="2 3">
    <name type="scientific">Larimichthys crocea</name>
    <name type="common">Large yellow croaker</name>
    <name type="synonym">Pseudosciaena crocea</name>
    <dbReference type="NCBI Taxonomy" id="215358"/>
    <lineage>
        <taxon>Eukaryota</taxon>
        <taxon>Metazoa</taxon>
        <taxon>Chordata</taxon>
        <taxon>Craniata</taxon>
        <taxon>Vertebrata</taxon>
        <taxon>Euteleostomi</taxon>
        <taxon>Actinopterygii</taxon>
        <taxon>Neopterygii</taxon>
        <taxon>Teleostei</taxon>
        <taxon>Neoteleostei</taxon>
        <taxon>Acanthomorphata</taxon>
        <taxon>Eupercaria</taxon>
        <taxon>Sciaenidae</taxon>
        <taxon>Larimichthys</taxon>
    </lineage>
</organism>
<gene>
    <name evidence="2" type="ORF">D5F01_LYC16947</name>
</gene>
<sequence length="154" mass="17141">MSVDYLGSLRTDLRSKRSPGSTERHPQLELLGNLPGEDRTKKHRCFADQPEERVLTDGLNRWTETRTRGSQRAQSSLSVSVFGELQLGLFDGAGSCFRARSWSPVHGLLWSRGPVYFTRQRLVERVGASCHVRRKSVSTATLGASSLGLKAEKL</sequence>
<comment type="caution">
    <text evidence="2">The sequence shown here is derived from an EMBL/GenBank/DDBJ whole genome shotgun (WGS) entry which is preliminary data.</text>
</comment>
<name>A0A6G0I238_LARCR</name>
<protein>
    <submittedName>
        <fullName evidence="2">Uncharacterized protein</fullName>
    </submittedName>
</protein>
<dbReference type="Proteomes" id="UP000424527">
    <property type="component" value="Unassembled WGS sequence"/>
</dbReference>
<dbReference type="AlphaFoldDB" id="A0A6G0I238"/>
<accession>A0A6G0I238</accession>
<reference evidence="2 3" key="1">
    <citation type="submission" date="2019-07" db="EMBL/GenBank/DDBJ databases">
        <title>Chromosome genome assembly for large yellow croaker.</title>
        <authorList>
            <person name="Xiao S."/>
        </authorList>
    </citation>
    <scope>NUCLEOTIDE SEQUENCE [LARGE SCALE GENOMIC DNA]</scope>
    <source>
        <strain evidence="2">JMULYC20181020</strain>
        <tissue evidence="2">Muscle</tissue>
    </source>
</reference>
<keyword evidence="3" id="KW-1185">Reference proteome</keyword>
<evidence type="ECO:0000256" key="1">
    <source>
        <dbReference type="SAM" id="MobiDB-lite"/>
    </source>
</evidence>
<feature type="region of interest" description="Disordered" evidence="1">
    <location>
        <begin position="12"/>
        <end position="34"/>
    </location>
</feature>